<evidence type="ECO:0000313" key="1">
    <source>
        <dbReference type="EMBL" id="CAG8773699.1"/>
    </source>
</evidence>
<reference evidence="1 2" key="1">
    <citation type="submission" date="2021-06" db="EMBL/GenBank/DDBJ databases">
        <authorList>
            <person name="Kallberg Y."/>
            <person name="Tangrot J."/>
            <person name="Rosling A."/>
        </authorList>
    </citation>
    <scope>NUCLEOTIDE SEQUENCE [LARGE SCALE GENOMIC DNA]</scope>
    <source>
        <strain evidence="1 2">120-4 pot B 10/14</strain>
    </source>
</reference>
<gene>
    <name evidence="1" type="ORF">GMARGA_LOCUS18825</name>
</gene>
<organism evidence="1 2">
    <name type="scientific">Gigaspora margarita</name>
    <dbReference type="NCBI Taxonomy" id="4874"/>
    <lineage>
        <taxon>Eukaryota</taxon>
        <taxon>Fungi</taxon>
        <taxon>Fungi incertae sedis</taxon>
        <taxon>Mucoromycota</taxon>
        <taxon>Glomeromycotina</taxon>
        <taxon>Glomeromycetes</taxon>
        <taxon>Diversisporales</taxon>
        <taxon>Gigasporaceae</taxon>
        <taxon>Gigaspora</taxon>
    </lineage>
</organism>
<name>A0ABN7VHS1_GIGMA</name>
<protein>
    <submittedName>
        <fullName evidence="1">30879_t:CDS:1</fullName>
    </submittedName>
</protein>
<comment type="caution">
    <text evidence="1">The sequence shown here is derived from an EMBL/GenBank/DDBJ whole genome shotgun (WGS) entry which is preliminary data.</text>
</comment>
<dbReference type="EMBL" id="CAJVQB010015291">
    <property type="protein sequence ID" value="CAG8773699.1"/>
    <property type="molecule type" value="Genomic_DNA"/>
</dbReference>
<sequence>METMYYDDEDIVDRMMRILGIKQGNEESVEEFTKRYDSRILLWKGELPEEEKRIWYVLGLKRQYLYEVEDLLPETYDQAKQLALMVEARMKGVMNEVKDVVNDDDRENIDDADAEDRCNEAEVDEDGSMVFEWCIKSTKLGDLNTIKESANEIGIKLSNGELNDPKNAQLLSWDSMAKKEIKKITDIFKRN</sequence>
<keyword evidence="2" id="KW-1185">Reference proteome</keyword>
<evidence type="ECO:0000313" key="2">
    <source>
        <dbReference type="Proteomes" id="UP000789901"/>
    </source>
</evidence>
<accession>A0ABN7VHS1</accession>
<dbReference type="Proteomes" id="UP000789901">
    <property type="component" value="Unassembled WGS sequence"/>
</dbReference>
<proteinExistence type="predicted"/>